<evidence type="ECO:0000313" key="3">
    <source>
        <dbReference type="Proteomes" id="UP000006381"/>
    </source>
</evidence>
<name>Q5FM54_LACAC</name>
<keyword evidence="3" id="KW-1185">Reference proteome</keyword>
<dbReference type="PATRIC" id="fig|272621.13.peg.314"/>
<evidence type="ECO:0000313" key="2">
    <source>
        <dbReference type="EMBL" id="AAV42220.1"/>
    </source>
</evidence>
<keyword evidence="1" id="KW-0472">Membrane</keyword>
<dbReference type="BioCyc" id="LACI272621:G1G49-322-MONOMER"/>
<keyword evidence="1" id="KW-0812">Transmembrane</keyword>
<keyword evidence="1" id="KW-1133">Transmembrane helix</keyword>
<organism evidence="3">
    <name type="scientific">Lactobacillus acidophilus (strain ATCC 700396 / NCK56 / N2 / NCFM)</name>
    <dbReference type="NCBI Taxonomy" id="272621"/>
    <lineage>
        <taxon>Bacteria</taxon>
        <taxon>Bacillati</taxon>
        <taxon>Bacillota</taxon>
        <taxon>Bacilli</taxon>
        <taxon>Lactobacillales</taxon>
        <taxon>Lactobacillaceae</taxon>
        <taxon>Lactobacillus</taxon>
    </lineage>
</organism>
<dbReference type="OrthoDB" id="2331183at2"/>
<dbReference type="STRING" id="272621.LBA0328"/>
<proteinExistence type="predicted"/>
<dbReference type="AlphaFoldDB" id="Q5FM54"/>
<protein>
    <submittedName>
        <fullName evidence="2">Uncharacterized protein</fullName>
    </submittedName>
</protein>
<reference evidence="2 3" key="1">
    <citation type="journal article" date="2005" name="Proc. Natl. Acad. Sci. U.S.A.">
        <title>Complete genome sequence of the probiotic lactic acid bacterium Lactobacillus acidophilus NCFM.</title>
        <authorList>
            <person name="Altermann E."/>
            <person name="Russell W.M."/>
            <person name="Azcarate-Peril M.A."/>
            <person name="Barrangou R."/>
            <person name="Buck B.L."/>
            <person name="McAuliffe O."/>
            <person name="Souther N."/>
            <person name="Dobson A."/>
            <person name="Duong T."/>
            <person name="Callanan M."/>
            <person name="Lick S."/>
            <person name="Hamrick A."/>
            <person name="Cano R."/>
            <person name="Klaenhammer T.R."/>
        </authorList>
    </citation>
    <scope>NUCLEOTIDE SEQUENCE [LARGE SCALE GENOMIC DNA]</scope>
    <source>
        <strain evidence="3">ATCC 700396 / NCK56 / N2 / NCFM</strain>
    </source>
</reference>
<accession>Q5FM54</accession>
<sequence>MTKPIEYKPSPFRLYFPLIMFCSSLILTLVNIGLYHFWKYSDIYLLITNVINIVGFFIIVIIQIVRSTFINHIKSLFLTWDIHHKLIIPKQISDFTTKPKSSPTNDIYNSYLRQTYGEFVHNNLYICVRIPNNIEVAKLLDDKLIKLRESIVNQYPKYSFTGFERKGVYLISVGTK</sequence>
<feature type="transmembrane region" description="Helical" evidence="1">
    <location>
        <begin position="12"/>
        <end position="37"/>
    </location>
</feature>
<feature type="transmembrane region" description="Helical" evidence="1">
    <location>
        <begin position="43"/>
        <end position="65"/>
    </location>
</feature>
<dbReference type="RefSeq" id="WP_003549059.1">
    <property type="nucleotide sequence ID" value="NC_006814.3"/>
</dbReference>
<dbReference type="HOGENOM" id="CLU_130360_0_0_9"/>
<dbReference type="EMBL" id="CP000033">
    <property type="protein sequence ID" value="AAV42220.1"/>
    <property type="molecule type" value="Genomic_DNA"/>
</dbReference>
<gene>
    <name evidence="2" type="ordered locus">LBA0328</name>
</gene>
<dbReference type="Proteomes" id="UP000006381">
    <property type="component" value="Chromosome"/>
</dbReference>
<evidence type="ECO:0000256" key="1">
    <source>
        <dbReference type="SAM" id="Phobius"/>
    </source>
</evidence>
<dbReference type="KEGG" id="lac:LBA0328"/>